<dbReference type="Pfam" id="PF02633">
    <property type="entry name" value="Creatininase"/>
    <property type="match status" value="1"/>
</dbReference>
<dbReference type="InterPro" id="IPR003785">
    <property type="entry name" value="Creatininase/forma_Hydrolase"/>
</dbReference>
<dbReference type="Gene3D" id="3.40.50.10310">
    <property type="entry name" value="Creatininase"/>
    <property type="match status" value="1"/>
</dbReference>
<dbReference type="Proteomes" id="UP000646579">
    <property type="component" value="Unassembled WGS sequence"/>
</dbReference>
<keyword evidence="3" id="KW-0378">Hydrolase</keyword>
<dbReference type="SUPFAM" id="SSF102215">
    <property type="entry name" value="Creatininase"/>
    <property type="match status" value="1"/>
</dbReference>
<dbReference type="PANTHER" id="PTHR35005">
    <property type="entry name" value="3-DEHYDRO-SCYLLO-INOSOSE HYDROLASE"/>
    <property type="match status" value="1"/>
</dbReference>
<gene>
    <name evidence="6" type="ORF">GCM10007989_10300</name>
</gene>
<evidence type="ECO:0000313" key="6">
    <source>
        <dbReference type="EMBL" id="GHA17039.1"/>
    </source>
</evidence>
<accession>A0A918S162</accession>
<reference evidence="6" key="1">
    <citation type="journal article" date="2014" name="Int. J. Syst. Evol. Microbiol.">
        <title>Complete genome sequence of Corynebacterium casei LMG S-19264T (=DSM 44701T), isolated from a smear-ripened cheese.</title>
        <authorList>
            <consortium name="US DOE Joint Genome Institute (JGI-PGF)"/>
            <person name="Walter F."/>
            <person name="Albersmeier A."/>
            <person name="Kalinowski J."/>
            <person name="Ruckert C."/>
        </authorList>
    </citation>
    <scope>NUCLEOTIDE SEQUENCE</scope>
    <source>
        <strain evidence="6">KCTC 32437</strain>
    </source>
</reference>
<dbReference type="AlphaFoldDB" id="A0A918S162"/>
<reference evidence="6" key="2">
    <citation type="submission" date="2020-09" db="EMBL/GenBank/DDBJ databases">
        <authorList>
            <person name="Sun Q."/>
            <person name="Kim S."/>
        </authorList>
    </citation>
    <scope>NUCLEOTIDE SEQUENCE</scope>
    <source>
        <strain evidence="6">KCTC 32437</strain>
    </source>
</reference>
<dbReference type="GO" id="GO:0016811">
    <property type="term" value="F:hydrolase activity, acting on carbon-nitrogen (but not peptide) bonds, in linear amides"/>
    <property type="evidence" value="ECO:0007669"/>
    <property type="project" value="TreeGrafter"/>
</dbReference>
<comment type="caution">
    <text evidence="6">The sequence shown here is derived from an EMBL/GenBank/DDBJ whole genome shotgun (WGS) entry which is preliminary data.</text>
</comment>
<evidence type="ECO:0000256" key="2">
    <source>
        <dbReference type="ARBA" id="ARBA00022723"/>
    </source>
</evidence>
<keyword evidence="2" id="KW-0479">Metal-binding</keyword>
<keyword evidence="7" id="KW-1185">Reference proteome</keyword>
<dbReference type="PANTHER" id="PTHR35005:SF1">
    <property type="entry name" value="2-AMINO-5-FORMYLAMINO-6-RIBOSYLAMINOPYRIMIDIN-4(3H)-ONE 5'-MONOPHOSPHATE DEFORMYLASE"/>
    <property type="match status" value="1"/>
</dbReference>
<proteinExistence type="inferred from homology"/>
<dbReference type="EMBL" id="BMZE01000001">
    <property type="protein sequence ID" value="GHA17039.1"/>
    <property type="molecule type" value="Genomic_DNA"/>
</dbReference>
<sequence length="270" mass="29347">MTTFFAEELTAPEFAEFVTAETIGVLPVAAIEPHGPHLPLSTDCDIARGHLMQIEEHVDHNVDVLVLPMQTTGHSLEHAGQPGLFTHSAETLLSVWFDIVAPFAAAGGRKLVVISSHDGNAEVVGLLTRRLRVSFEMIAVGASWLRFGQPDGVFAETELAYGLHGGDIETSLMLHYWPEAVRRDQLASFRSEAEQWDSESSHMTVHGQFRPGWLTADLNVSGALGDAAAASADKGALSAERALRGLAELIVDLDRFDIRRLAQTRMETDG</sequence>
<evidence type="ECO:0000256" key="4">
    <source>
        <dbReference type="ARBA" id="ARBA00022833"/>
    </source>
</evidence>
<evidence type="ECO:0000256" key="1">
    <source>
        <dbReference type="ARBA" id="ARBA00001947"/>
    </source>
</evidence>
<evidence type="ECO:0000256" key="5">
    <source>
        <dbReference type="ARBA" id="ARBA00024029"/>
    </source>
</evidence>
<keyword evidence="4" id="KW-0862">Zinc</keyword>
<dbReference type="InterPro" id="IPR024087">
    <property type="entry name" value="Creatininase-like_sf"/>
</dbReference>
<dbReference type="RefSeq" id="WP_189424016.1">
    <property type="nucleotide sequence ID" value="NZ_BMZE01000001.1"/>
</dbReference>
<dbReference type="GO" id="GO:0046872">
    <property type="term" value="F:metal ion binding"/>
    <property type="evidence" value="ECO:0007669"/>
    <property type="project" value="UniProtKB-KW"/>
</dbReference>
<comment type="similarity">
    <text evidence="5">Belongs to the creatininase superfamily.</text>
</comment>
<evidence type="ECO:0000313" key="7">
    <source>
        <dbReference type="Proteomes" id="UP000646579"/>
    </source>
</evidence>
<evidence type="ECO:0000256" key="3">
    <source>
        <dbReference type="ARBA" id="ARBA00022801"/>
    </source>
</evidence>
<organism evidence="6 7">
    <name type="scientific">Devosia pacifica</name>
    <dbReference type="NCBI Taxonomy" id="1335967"/>
    <lineage>
        <taxon>Bacteria</taxon>
        <taxon>Pseudomonadati</taxon>
        <taxon>Pseudomonadota</taxon>
        <taxon>Alphaproteobacteria</taxon>
        <taxon>Hyphomicrobiales</taxon>
        <taxon>Devosiaceae</taxon>
        <taxon>Devosia</taxon>
    </lineage>
</organism>
<dbReference type="GO" id="GO:0009231">
    <property type="term" value="P:riboflavin biosynthetic process"/>
    <property type="evidence" value="ECO:0007669"/>
    <property type="project" value="TreeGrafter"/>
</dbReference>
<name>A0A918S162_9HYPH</name>
<protein>
    <submittedName>
        <fullName evidence="6">Creatininase</fullName>
    </submittedName>
</protein>
<comment type="cofactor">
    <cofactor evidence="1">
        <name>Zn(2+)</name>
        <dbReference type="ChEBI" id="CHEBI:29105"/>
    </cofactor>
</comment>